<evidence type="ECO:0000313" key="3">
    <source>
        <dbReference type="Proteomes" id="UP000039865"/>
    </source>
</evidence>
<dbReference type="AlphaFoldDB" id="A0A078AW76"/>
<feature type="compositionally biased region" description="Basic and acidic residues" evidence="1">
    <location>
        <begin position="424"/>
        <end position="435"/>
    </location>
</feature>
<dbReference type="Proteomes" id="UP000039865">
    <property type="component" value="Unassembled WGS sequence"/>
</dbReference>
<organism evidence="2 3">
    <name type="scientific">Stylonychia lemnae</name>
    <name type="common">Ciliate</name>
    <dbReference type="NCBI Taxonomy" id="5949"/>
    <lineage>
        <taxon>Eukaryota</taxon>
        <taxon>Sar</taxon>
        <taxon>Alveolata</taxon>
        <taxon>Ciliophora</taxon>
        <taxon>Intramacronucleata</taxon>
        <taxon>Spirotrichea</taxon>
        <taxon>Stichotrichia</taxon>
        <taxon>Sporadotrichida</taxon>
        <taxon>Oxytrichidae</taxon>
        <taxon>Stylonychinae</taxon>
        <taxon>Stylonychia</taxon>
    </lineage>
</organism>
<keyword evidence="3" id="KW-1185">Reference proteome</keyword>
<evidence type="ECO:0000313" key="2">
    <source>
        <dbReference type="EMBL" id="CDW85487.1"/>
    </source>
</evidence>
<protein>
    <submittedName>
        <fullName evidence="2">Uncharacterized protein</fullName>
    </submittedName>
</protein>
<name>A0A078AW76_STYLE</name>
<reference evidence="2 3" key="1">
    <citation type="submission" date="2014-06" db="EMBL/GenBank/DDBJ databases">
        <authorList>
            <person name="Swart Estienne"/>
        </authorList>
    </citation>
    <scope>NUCLEOTIDE SEQUENCE [LARGE SCALE GENOMIC DNA]</scope>
    <source>
        <strain evidence="2 3">130c</strain>
    </source>
</reference>
<feature type="compositionally biased region" description="Basic and acidic residues" evidence="1">
    <location>
        <begin position="25"/>
        <end position="45"/>
    </location>
</feature>
<accession>A0A078AW76</accession>
<sequence>MECCGCFMTKAQSSTLRPKSQNPRVKSDKTKRPKKDQEKRSRPLEKMPSFNLNNNQTDLQIEQQNRNNQVDSRVNIDNEVTRQEPIQSESQKLGVSEAMRKTHVTMLSLQNNMFYSREDSQLHSQITNQDKDIKVNKSENKLDQLFMQPNIYQGLDGRCPLSDEQDSQVASPQSSALNQSPLIYAIKSFKYYCQFCSKSFQKLLITDFKPNIDQSVRLIGINELFNSSESRLTLNQNTLDHQCQCPLCNQNVYLILNASLYVGSQELMECFDIVNSGENLNLMESEYDCASSSKLKQQHPSFINKRSHKNLTLSAQLSEFMEKQSMDRIILKNDLDSQSQISNRLTQVSLKTQHLMFKHKFQKLKGSNKYAQMIIVGELPLSAAKKLQQSRVLSSSVMMNMTSQEQATIQQNPDGQRQSLKSQQDSRNKHREVDGISRLPHVFKTHLNLKEYQKTPGYQKYTPPDLIHQVDKMQCIQINKDVMKAMLDNKMAKNKSFLELKFIPLDHGNSKVRFKASRNVDFVGLGDSGPVKQTKQLA</sequence>
<feature type="compositionally biased region" description="Polar residues" evidence="1">
    <location>
        <begin position="404"/>
        <end position="423"/>
    </location>
</feature>
<feature type="compositionally biased region" description="Polar residues" evidence="1">
    <location>
        <begin position="10"/>
        <end position="24"/>
    </location>
</feature>
<gene>
    <name evidence="2" type="primary">Contig11418.g12215</name>
    <name evidence="2" type="ORF">STYLEM_14565</name>
</gene>
<feature type="region of interest" description="Disordered" evidence="1">
    <location>
        <begin position="404"/>
        <end position="435"/>
    </location>
</feature>
<dbReference type="EMBL" id="CCKQ01013784">
    <property type="protein sequence ID" value="CDW85487.1"/>
    <property type="molecule type" value="Genomic_DNA"/>
</dbReference>
<evidence type="ECO:0000256" key="1">
    <source>
        <dbReference type="SAM" id="MobiDB-lite"/>
    </source>
</evidence>
<feature type="region of interest" description="Disordered" evidence="1">
    <location>
        <begin position="10"/>
        <end position="52"/>
    </location>
</feature>
<proteinExistence type="predicted"/>
<dbReference type="InParanoid" id="A0A078AW76"/>